<name>A0ACA9PNV3_9GLOM</name>
<keyword evidence="2" id="KW-1185">Reference proteome</keyword>
<evidence type="ECO:0000313" key="1">
    <source>
        <dbReference type="EMBL" id="CAG8717260.1"/>
    </source>
</evidence>
<sequence>SWGIANSAWVNSLIRDVSNPSPSDTYFSTFRNFDWFAGHSWASGIFAFEDGKNEESTSEDYNFYFAAKLWAQVSEPSGGTEMLNLGKLMEVILAV</sequence>
<evidence type="ECO:0000313" key="2">
    <source>
        <dbReference type="Proteomes" id="UP000789525"/>
    </source>
</evidence>
<proteinExistence type="predicted"/>
<reference evidence="1" key="1">
    <citation type="submission" date="2021-06" db="EMBL/GenBank/DDBJ databases">
        <authorList>
            <person name="Kallberg Y."/>
            <person name="Tangrot J."/>
            <person name="Rosling A."/>
        </authorList>
    </citation>
    <scope>NUCLEOTIDE SEQUENCE</scope>
    <source>
        <strain evidence="1">CL356</strain>
    </source>
</reference>
<comment type="caution">
    <text evidence="1">The sequence shown here is derived from an EMBL/GenBank/DDBJ whole genome shotgun (WGS) entry which is preliminary data.</text>
</comment>
<feature type="non-terminal residue" evidence="1">
    <location>
        <position position="1"/>
    </location>
</feature>
<accession>A0ACA9PNV3</accession>
<organism evidence="1 2">
    <name type="scientific">Acaulospora colombiana</name>
    <dbReference type="NCBI Taxonomy" id="27376"/>
    <lineage>
        <taxon>Eukaryota</taxon>
        <taxon>Fungi</taxon>
        <taxon>Fungi incertae sedis</taxon>
        <taxon>Mucoromycota</taxon>
        <taxon>Glomeromycotina</taxon>
        <taxon>Glomeromycetes</taxon>
        <taxon>Diversisporales</taxon>
        <taxon>Acaulosporaceae</taxon>
        <taxon>Acaulospora</taxon>
    </lineage>
</organism>
<dbReference type="Proteomes" id="UP000789525">
    <property type="component" value="Unassembled WGS sequence"/>
</dbReference>
<feature type="non-terminal residue" evidence="1">
    <location>
        <position position="95"/>
    </location>
</feature>
<gene>
    <name evidence="1" type="ORF">ACOLOM_LOCUS10964</name>
</gene>
<protein>
    <submittedName>
        <fullName evidence="1">1050_t:CDS:1</fullName>
    </submittedName>
</protein>
<dbReference type="EMBL" id="CAJVPT010037357">
    <property type="protein sequence ID" value="CAG8717260.1"/>
    <property type="molecule type" value="Genomic_DNA"/>
</dbReference>